<evidence type="ECO:0000256" key="9">
    <source>
        <dbReference type="PROSITE-ProRule" id="PRU00076"/>
    </source>
</evidence>
<evidence type="ECO:0000259" key="14">
    <source>
        <dbReference type="PROSITE" id="PS50026"/>
    </source>
</evidence>
<dbReference type="Gene3D" id="2.10.25.10">
    <property type="entry name" value="Laminin"/>
    <property type="match status" value="4"/>
</dbReference>
<dbReference type="SMART" id="SM00051">
    <property type="entry name" value="DSL"/>
    <property type="match status" value="1"/>
</dbReference>
<keyword evidence="7 9" id="KW-1015">Disulfide bond</keyword>
<evidence type="ECO:0000256" key="13">
    <source>
        <dbReference type="SAM" id="SignalP"/>
    </source>
</evidence>
<dbReference type="GO" id="GO:0009986">
    <property type="term" value="C:cell surface"/>
    <property type="evidence" value="ECO:0007669"/>
    <property type="project" value="TreeGrafter"/>
</dbReference>
<keyword evidence="1 11" id="KW-0217">Developmental protein</keyword>
<evidence type="ECO:0000256" key="4">
    <source>
        <dbReference type="ARBA" id="ARBA00022729"/>
    </source>
</evidence>
<evidence type="ECO:0000256" key="6">
    <source>
        <dbReference type="ARBA" id="ARBA00022989"/>
    </source>
</evidence>
<evidence type="ECO:0000256" key="2">
    <source>
        <dbReference type="ARBA" id="ARBA00022536"/>
    </source>
</evidence>
<dbReference type="Pfam" id="PF07657">
    <property type="entry name" value="MNNL"/>
    <property type="match status" value="1"/>
</dbReference>
<dbReference type="PROSITE" id="PS00022">
    <property type="entry name" value="EGF_1"/>
    <property type="match status" value="2"/>
</dbReference>
<evidence type="ECO:0000256" key="7">
    <source>
        <dbReference type="ARBA" id="ARBA00023157"/>
    </source>
</evidence>
<comment type="caution">
    <text evidence="16">The sequence shown here is derived from an EMBL/GenBank/DDBJ whole genome shotgun (WGS) entry which is preliminary data.</text>
</comment>
<name>A0A813ZVV0_ADIRI</name>
<dbReference type="AlphaFoldDB" id="A0A813ZVV0"/>
<evidence type="ECO:0000259" key="15">
    <source>
        <dbReference type="PROSITE" id="PS51051"/>
    </source>
</evidence>
<feature type="chain" id="PRO_5032376752" description="Delta-like protein" evidence="13">
    <location>
        <begin position="21"/>
        <end position="457"/>
    </location>
</feature>
<dbReference type="InterPro" id="IPR000742">
    <property type="entry name" value="EGF"/>
</dbReference>
<dbReference type="Proteomes" id="UP000663852">
    <property type="component" value="Unassembled WGS sequence"/>
</dbReference>
<dbReference type="GO" id="GO:0016020">
    <property type="term" value="C:membrane"/>
    <property type="evidence" value="ECO:0007669"/>
    <property type="project" value="UniProtKB-SubCell"/>
</dbReference>
<evidence type="ECO:0000313" key="16">
    <source>
        <dbReference type="EMBL" id="CAF0903975.1"/>
    </source>
</evidence>
<dbReference type="InterPro" id="IPR011651">
    <property type="entry name" value="Notch_ligand_N"/>
</dbReference>
<dbReference type="GO" id="GO:0005576">
    <property type="term" value="C:extracellular region"/>
    <property type="evidence" value="ECO:0007669"/>
    <property type="project" value="TreeGrafter"/>
</dbReference>
<keyword evidence="4 11" id="KW-0732">Signal</keyword>
<feature type="disulfide bond" evidence="9">
    <location>
        <begin position="317"/>
        <end position="326"/>
    </location>
</feature>
<dbReference type="PROSITE" id="PS50026">
    <property type="entry name" value="EGF_3"/>
    <property type="match status" value="2"/>
</dbReference>
<dbReference type="InterPro" id="IPR001774">
    <property type="entry name" value="DSL"/>
</dbReference>
<comment type="subcellular location">
    <subcellularLocation>
        <location evidence="11">Membrane</location>
        <topology evidence="11">Single-pass type I membrane protein</topology>
    </subcellularLocation>
</comment>
<gene>
    <name evidence="16" type="ORF">EDS130_LOCUS9918</name>
</gene>
<dbReference type="PROSITE" id="PS01186">
    <property type="entry name" value="EGF_2"/>
    <property type="match status" value="2"/>
</dbReference>
<keyword evidence="5 11" id="KW-0677">Repeat</keyword>
<evidence type="ECO:0000256" key="8">
    <source>
        <dbReference type="ARBA" id="ARBA00023180"/>
    </source>
</evidence>
<dbReference type="Gene3D" id="2.10.25.140">
    <property type="match status" value="1"/>
</dbReference>
<dbReference type="EMBL" id="CAJNOJ010000034">
    <property type="protein sequence ID" value="CAF0903975.1"/>
    <property type="molecule type" value="Genomic_DNA"/>
</dbReference>
<proteinExistence type="predicted"/>
<evidence type="ECO:0000256" key="10">
    <source>
        <dbReference type="PROSITE-ProRule" id="PRU00377"/>
    </source>
</evidence>
<feature type="disulfide bond" evidence="9">
    <location>
        <begin position="251"/>
        <end position="260"/>
    </location>
</feature>
<dbReference type="PROSITE" id="PS51051">
    <property type="entry name" value="DSL"/>
    <property type="match status" value="1"/>
</dbReference>
<dbReference type="GO" id="GO:0007219">
    <property type="term" value="P:Notch signaling pathway"/>
    <property type="evidence" value="ECO:0007669"/>
    <property type="project" value="InterPro"/>
</dbReference>
<feature type="disulfide bond" evidence="10">
    <location>
        <begin position="188"/>
        <end position="197"/>
    </location>
</feature>
<evidence type="ECO:0000256" key="11">
    <source>
        <dbReference type="RuleBase" id="RU280815"/>
    </source>
</evidence>
<comment type="caution">
    <text evidence="9">Lacks conserved residue(s) required for the propagation of feature annotation.</text>
</comment>
<dbReference type="SUPFAM" id="SSF57196">
    <property type="entry name" value="EGF/Laminin"/>
    <property type="match status" value="1"/>
</dbReference>
<feature type="domain" description="EGF-like" evidence="14">
    <location>
        <begin position="295"/>
        <end position="327"/>
    </location>
</feature>
<feature type="signal peptide" evidence="13">
    <location>
        <begin position="1"/>
        <end position="20"/>
    </location>
</feature>
<dbReference type="OrthoDB" id="283575at2759"/>
<protein>
    <recommendedName>
        <fullName evidence="11">Delta-like protein</fullName>
    </recommendedName>
</protein>
<evidence type="ECO:0000256" key="3">
    <source>
        <dbReference type="ARBA" id="ARBA00022692"/>
    </source>
</evidence>
<dbReference type="PANTHER" id="PTHR14949:SF54">
    <property type="entry name" value="VWFD DOMAIN-CONTAINING PROTEIN"/>
    <property type="match status" value="1"/>
</dbReference>
<sequence>MMNTFYVFLVIFLQIQLISTAGKFEIELERLVNRKGLNVNGTCCNGPDRFFTCIQPCKTFMRFCLRNQNPNLDDINRPVTVNNEECTYSFDETPILGGNNIDFLRLPQQANLIVLPFKFSWMGDFVLRIDIFNDKTYDGQPYPGSARELILSTTIRSSIYPNSSWQHAQTIDSSLTSHEFSFRYRISCATNFYGSQCSRFCSPLSSHSRCDPQTGEIICQQGWTGVDCNKAICRAGCQHGHCLNQPNQCICHQGWTGEKCQVPLQRLMSIPKPKVSCHNGGKILDSKCQCPTGFQGSLCEERICFNGGLSSPSKCVCPPGYEGKQCEIEIKCPICRNDGRCQDGKCLCPKEFTGQYCEIDVRLIQKQERKIFSIELLILFIFILLFLSILMIISCLYYKSSNQKRKQLQQIKEITFDKIWTIENSSTNIFKESKEKIIEKHDINAKLKQTDMQASLV</sequence>
<comment type="function">
    <text evidence="11">Putative Notch ligand involved in the mediation of Notch signaling.</text>
</comment>
<evidence type="ECO:0000256" key="12">
    <source>
        <dbReference type="SAM" id="Phobius"/>
    </source>
</evidence>
<dbReference type="PRINTS" id="PR00011">
    <property type="entry name" value="EGFLAMININ"/>
</dbReference>
<keyword evidence="2 9" id="KW-0245">EGF-like domain</keyword>
<dbReference type="Gene3D" id="2.60.40.3510">
    <property type="match status" value="1"/>
</dbReference>
<dbReference type="PANTHER" id="PTHR14949">
    <property type="entry name" value="EGF-LIKE-DOMAIN, MULTIPLE 7, 8"/>
    <property type="match status" value="1"/>
</dbReference>
<evidence type="ECO:0000256" key="1">
    <source>
        <dbReference type="ARBA" id="ARBA00022473"/>
    </source>
</evidence>
<dbReference type="Pfam" id="PF01414">
    <property type="entry name" value="DSL"/>
    <property type="match status" value="1"/>
</dbReference>
<feature type="disulfide bond" evidence="10">
    <location>
        <begin position="219"/>
        <end position="228"/>
    </location>
</feature>
<reference evidence="16" key="1">
    <citation type="submission" date="2021-02" db="EMBL/GenBank/DDBJ databases">
        <authorList>
            <person name="Nowell W R."/>
        </authorList>
    </citation>
    <scope>NUCLEOTIDE SEQUENCE</scope>
</reference>
<feature type="transmembrane region" description="Helical" evidence="12">
    <location>
        <begin position="376"/>
        <end position="398"/>
    </location>
</feature>
<organism evidence="16 17">
    <name type="scientific">Adineta ricciae</name>
    <name type="common">Rotifer</name>
    <dbReference type="NCBI Taxonomy" id="249248"/>
    <lineage>
        <taxon>Eukaryota</taxon>
        <taxon>Metazoa</taxon>
        <taxon>Spiralia</taxon>
        <taxon>Gnathifera</taxon>
        <taxon>Rotifera</taxon>
        <taxon>Eurotatoria</taxon>
        <taxon>Bdelloidea</taxon>
        <taxon>Adinetida</taxon>
        <taxon>Adinetidae</taxon>
        <taxon>Adineta</taxon>
    </lineage>
</organism>
<dbReference type="SMART" id="SM00181">
    <property type="entry name" value="EGF"/>
    <property type="match status" value="3"/>
</dbReference>
<keyword evidence="6 11" id="KW-1133">Transmembrane helix</keyword>
<feature type="domain" description="EGF-like" evidence="14">
    <location>
        <begin position="229"/>
        <end position="261"/>
    </location>
</feature>
<dbReference type="GO" id="GO:0005102">
    <property type="term" value="F:signaling receptor binding"/>
    <property type="evidence" value="ECO:0007669"/>
    <property type="project" value="TreeGrafter"/>
</dbReference>
<evidence type="ECO:0000256" key="5">
    <source>
        <dbReference type="ARBA" id="ARBA00022737"/>
    </source>
</evidence>
<keyword evidence="11 12" id="KW-0472">Membrane</keyword>
<keyword evidence="3 11" id="KW-0812">Transmembrane</keyword>
<accession>A0A813ZVV0</accession>
<feature type="domain" description="DSL" evidence="15">
    <location>
        <begin position="186"/>
        <end position="228"/>
    </location>
</feature>
<dbReference type="InterPro" id="IPR050969">
    <property type="entry name" value="Dev_Signal_Modulators"/>
</dbReference>
<keyword evidence="8" id="KW-0325">Glycoprotein</keyword>
<evidence type="ECO:0000313" key="17">
    <source>
        <dbReference type="Proteomes" id="UP000663852"/>
    </source>
</evidence>